<reference evidence="1 2" key="1">
    <citation type="submission" date="2020-07" db="EMBL/GenBank/DDBJ databases">
        <title>Sequencing the genomes of 1000 actinobacteria strains.</title>
        <authorList>
            <person name="Klenk H.-P."/>
        </authorList>
    </citation>
    <scope>NUCLEOTIDE SEQUENCE [LARGE SCALE GENOMIC DNA]</scope>
    <source>
        <strain evidence="1 2">DSM 103164</strain>
    </source>
</reference>
<comment type="caution">
    <text evidence="1">The sequence shown here is derived from an EMBL/GenBank/DDBJ whole genome shotgun (WGS) entry which is preliminary data.</text>
</comment>
<sequence length="219" mass="23299">MPPAESVDTVLLDVDGTLVDSTYLHALAWQRAFARHELAPESWRVHRAIGMGGDRLVEELCGAEVERRLGDELRAEWEDEYAALLPQVRPLPRAADLVRHLAGLGLRVALASSGKKRFTDAAIDSLGLDADDFAAVTSSEDAEESKPQPDILGVALERAGGRRAVVVGDSVWDIESAGRLGADAVAVRTGGFSAAELNQAGAALVVDDVAALVDGEWRP</sequence>
<evidence type="ECO:0000313" key="2">
    <source>
        <dbReference type="Proteomes" id="UP000527616"/>
    </source>
</evidence>
<dbReference type="InterPro" id="IPR023198">
    <property type="entry name" value="PGP-like_dom2"/>
</dbReference>
<dbReference type="SFLD" id="SFLDG01135">
    <property type="entry name" value="C1.5.6:_HAD__Beta-PGM__Phospha"/>
    <property type="match status" value="1"/>
</dbReference>
<proteinExistence type="predicted"/>
<dbReference type="GO" id="GO:0005829">
    <property type="term" value="C:cytosol"/>
    <property type="evidence" value="ECO:0007669"/>
    <property type="project" value="TreeGrafter"/>
</dbReference>
<accession>A0A7Z0IKW9</accession>
<dbReference type="Gene3D" id="3.40.50.1000">
    <property type="entry name" value="HAD superfamily/HAD-like"/>
    <property type="match status" value="1"/>
</dbReference>
<dbReference type="SFLD" id="SFLDG01129">
    <property type="entry name" value="C1.5:_HAD__Beta-PGM__Phosphata"/>
    <property type="match status" value="1"/>
</dbReference>
<dbReference type="Proteomes" id="UP000527616">
    <property type="component" value="Unassembled WGS sequence"/>
</dbReference>
<dbReference type="InterPro" id="IPR006439">
    <property type="entry name" value="HAD-SF_hydro_IA"/>
</dbReference>
<dbReference type="SFLD" id="SFLDS00003">
    <property type="entry name" value="Haloacid_Dehalogenase"/>
    <property type="match status" value="1"/>
</dbReference>
<keyword evidence="2" id="KW-1185">Reference proteome</keyword>
<dbReference type="InterPro" id="IPR023214">
    <property type="entry name" value="HAD_sf"/>
</dbReference>
<dbReference type="SUPFAM" id="SSF56784">
    <property type="entry name" value="HAD-like"/>
    <property type="match status" value="1"/>
</dbReference>
<dbReference type="PANTHER" id="PTHR43434:SF16">
    <property type="entry name" value="BLL8046 PROTEIN"/>
    <property type="match status" value="1"/>
</dbReference>
<name>A0A7Z0IKW9_9ACTN</name>
<dbReference type="GO" id="GO:0008967">
    <property type="term" value="F:phosphoglycolate phosphatase activity"/>
    <property type="evidence" value="ECO:0007669"/>
    <property type="project" value="TreeGrafter"/>
</dbReference>
<evidence type="ECO:0000313" key="1">
    <source>
        <dbReference type="EMBL" id="NYI71030.1"/>
    </source>
</evidence>
<dbReference type="RefSeq" id="WP_179444907.1">
    <property type="nucleotide sequence ID" value="NZ_JACBZS010000001.1"/>
</dbReference>
<dbReference type="PANTHER" id="PTHR43434">
    <property type="entry name" value="PHOSPHOGLYCOLATE PHOSPHATASE"/>
    <property type="match status" value="1"/>
</dbReference>
<dbReference type="Gene3D" id="1.10.150.240">
    <property type="entry name" value="Putative phosphatase, domain 2"/>
    <property type="match status" value="1"/>
</dbReference>
<gene>
    <name evidence="1" type="ORF">GGQ54_001590</name>
</gene>
<dbReference type="GO" id="GO:0006281">
    <property type="term" value="P:DNA repair"/>
    <property type="evidence" value="ECO:0007669"/>
    <property type="project" value="TreeGrafter"/>
</dbReference>
<dbReference type="AlphaFoldDB" id="A0A7Z0IKW9"/>
<dbReference type="InterPro" id="IPR036412">
    <property type="entry name" value="HAD-like_sf"/>
</dbReference>
<keyword evidence="1" id="KW-0378">Hydrolase</keyword>
<organism evidence="1 2">
    <name type="scientific">Naumannella cuiyingiana</name>
    <dbReference type="NCBI Taxonomy" id="1347891"/>
    <lineage>
        <taxon>Bacteria</taxon>
        <taxon>Bacillati</taxon>
        <taxon>Actinomycetota</taxon>
        <taxon>Actinomycetes</taxon>
        <taxon>Propionibacteriales</taxon>
        <taxon>Propionibacteriaceae</taxon>
        <taxon>Naumannella</taxon>
    </lineage>
</organism>
<protein>
    <submittedName>
        <fullName evidence="1">HAD superfamily hydrolase (TIGR01549 family)</fullName>
    </submittedName>
</protein>
<dbReference type="EMBL" id="JACBZS010000001">
    <property type="protein sequence ID" value="NYI71030.1"/>
    <property type="molecule type" value="Genomic_DNA"/>
</dbReference>
<dbReference type="Pfam" id="PF00702">
    <property type="entry name" value="Hydrolase"/>
    <property type="match status" value="1"/>
</dbReference>
<dbReference type="InterPro" id="IPR050155">
    <property type="entry name" value="HAD-like_hydrolase_sf"/>
</dbReference>
<dbReference type="NCBIfam" id="TIGR01549">
    <property type="entry name" value="HAD-SF-IA-v1"/>
    <property type="match status" value="1"/>
</dbReference>